<reference evidence="1" key="1">
    <citation type="journal article" date="2014" name="Front. Microbiol.">
        <title>High frequency of phylogenetically diverse reductive dehalogenase-homologous genes in deep subseafloor sedimentary metagenomes.</title>
        <authorList>
            <person name="Kawai M."/>
            <person name="Futagami T."/>
            <person name="Toyoda A."/>
            <person name="Takaki Y."/>
            <person name="Nishi S."/>
            <person name="Hori S."/>
            <person name="Arai W."/>
            <person name="Tsubouchi T."/>
            <person name="Morono Y."/>
            <person name="Uchiyama I."/>
            <person name="Ito T."/>
            <person name="Fujiyama A."/>
            <person name="Inagaki F."/>
            <person name="Takami H."/>
        </authorList>
    </citation>
    <scope>NUCLEOTIDE SEQUENCE</scope>
    <source>
        <strain evidence="1">Expedition CK06-06</strain>
    </source>
</reference>
<feature type="non-terminal residue" evidence="1">
    <location>
        <position position="1"/>
    </location>
</feature>
<evidence type="ECO:0000313" key="1">
    <source>
        <dbReference type="EMBL" id="GAG43176.1"/>
    </source>
</evidence>
<dbReference type="EMBL" id="BARS01056481">
    <property type="protein sequence ID" value="GAG43176.1"/>
    <property type="molecule type" value="Genomic_DNA"/>
</dbReference>
<name>X0Z3K7_9ZZZZ</name>
<sequence length="175" mass="19264">LAPIENGATVAVAAQGVQAIWVDLFVAADAEVGEHGGRVTLTAGGAEQSIDFAVDVLEAAYPDDSCHHCILISYGNTWMTQQYPHLPKDSGPEQWEAMLPLIHKYHRIFFEHFGDYHQLGYGHSGTTNALFAPGLSGDGRGRHITDWRWYDRHYGPLLDGSAFAGCRRKARPIFA</sequence>
<gene>
    <name evidence="1" type="ORF">S01H1_83159</name>
</gene>
<feature type="non-terminal residue" evidence="1">
    <location>
        <position position="175"/>
    </location>
</feature>
<accession>X0Z3K7</accession>
<dbReference type="AlphaFoldDB" id="X0Z3K7"/>
<proteinExistence type="predicted"/>
<comment type="caution">
    <text evidence="1">The sequence shown here is derived from an EMBL/GenBank/DDBJ whole genome shotgun (WGS) entry which is preliminary data.</text>
</comment>
<organism evidence="1">
    <name type="scientific">marine sediment metagenome</name>
    <dbReference type="NCBI Taxonomy" id="412755"/>
    <lineage>
        <taxon>unclassified sequences</taxon>
        <taxon>metagenomes</taxon>
        <taxon>ecological metagenomes</taxon>
    </lineage>
</organism>
<protein>
    <submittedName>
        <fullName evidence="1">Uncharacterized protein</fullName>
    </submittedName>
</protein>